<dbReference type="PROSITE" id="PS51257">
    <property type="entry name" value="PROKAR_LIPOPROTEIN"/>
    <property type="match status" value="1"/>
</dbReference>
<feature type="chain" id="PRO_5038866821" evidence="1">
    <location>
        <begin position="19"/>
        <end position="122"/>
    </location>
</feature>
<evidence type="ECO:0000313" key="2">
    <source>
        <dbReference type="EMBL" id="KAH3747036.1"/>
    </source>
</evidence>
<keyword evidence="3" id="KW-1185">Reference proteome</keyword>
<dbReference type="EMBL" id="JAIWYP010000010">
    <property type="protein sequence ID" value="KAH3747036.1"/>
    <property type="molecule type" value="Genomic_DNA"/>
</dbReference>
<sequence length="122" mass="13810">MSRNVVLILFFGAACAQAVPMKVQKHFEFENAKPENQWLWYRSEASGGRTLRMVDQKGTSSIKLTLCIEPSDTTQNVTVFIDDIRYSNDGQSDVVALRYVNLRQEICQVALLKLGGRIKQLT</sequence>
<proteinExistence type="predicted"/>
<gene>
    <name evidence="2" type="ORF">DPMN_181457</name>
</gene>
<accession>A0A9D4DDU5</accession>
<reference evidence="2" key="1">
    <citation type="journal article" date="2019" name="bioRxiv">
        <title>The Genome of the Zebra Mussel, Dreissena polymorpha: A Resource for Invasive Species Research.</title>
        <authorList>
            <person name="McCartney M.A."/>
            <person name="Auch B."/>
            <person name="Kono T."/>
            <person name="Mallez S."/>
            <person name="Zhang Y."/>
            <person name="Obille A."/>
            <person name="Becker A."/>
            <person name="Abrahante J.E."/>
            <person name="Garbe J."/>
            <person name="Badalamenti J.P."/>
            <person name="Herman A."/>
            <person name="Mangelson H."/>
            <person name="Liachko I."/>
            <person name="Sullivan S."/>
            <person name="Sone E.D."/>
            <person name="Koren S."/>
            <person name="Silverstein K.A.T."/>
            <person name="Beckman K.B."/>
            <person name="Gohl D.M."/>
        </authorList>
    </citation>
    <scope>NUCLEOTIDE SEQUENCE</scope>
    <source>
        <strain evidence="2">Duluth1</strain>
        <tissue evidence="2">Whole animal</tissue>
    </source>
</reference>
<reference evidence="2" key="2">
    <citation type="submission" date="2020-11" db="EMBL/GenBank/DDBJ databases">
        <authorList>
            <person name="McCartney M.A."/>
            <person name="Auch B."/>
            <person name="Kono T."/>
            <person name="Mallez S."/>
            <person name="Becker A."/>
            <person name="Gohl D.M."/>
            <person name="Silverstein K.A.T."/>
            <person name="Koren S."/>
            <person name="Bechman K.B."/>
            <person name="Herman A."/>
            <person name="Abrahante J.E."/>
            <person name="Garbe J."/>
        </authorList>
    </citation>
    <scope>NUCLEOTIDE SEQUENCE</scope>
    <source>
        <strain evidence="2">Duluth1</strain>
        <tissue evidence="2">Whole animal</tissue>
    </source>
</reference>
<dbReference type="AlphaFoldDB" id="A0A9D4DDU5"/>
<evidence type="ECO:0000313" key="3">
    <source>
        <dbReference type="Proteomes" id="UP000828390"/>
    </source>
</evidence>
<feature type="signal peptide" evidence="1">
    <location>
        <begin position="1"/>
        <end position="18"/>
    </location>
</feature>
<evidence type="ECO:0000256" key="1">
    <source>
        <dbReference type="SAM" id="SignalP"/>
    </source>
</evidence>
<dbReference type="Proteomes" id="UP000828390">
    <property type="component" value="Unassembled WGS sequence"/>
</dbReference>
<organism evidence="2 3">
    <name type="scientific">Dreissena polymorpha</name>
    <name type="common">Zebra mussel</name>
    <name type="synonym">Mytilus polymorpha</name>
    <dbReference type="NCBI Taxonomy" id="45954"/>
    <lineage>
        <taxon>Eukaryota</taxon>
        <taxon>Metazoa</taxon>
        <taxon>Spiralia</taxon>
        <taxon>Lophotrochozoa</taxon>
        <taxon>Mollusca</taxon>
        <taxon>Bivalvia</taxon>
        <taxon>Autobranchia</taxon>
        <taxon>Heteroconchia</taxon>
        <taxon>Euheterodonta</taxon>
        <taxon>Imparidentia</taxon>
        <taxon>Neoheterodontei</taxon>
        <taxon>Myida</taxon>
        <taxon>Dreissenoidea</taxon>
        <taxon>Dreissenidae</taxon>
        <taxon>Dreissena</taxon>
    </lineage>
</organism>
<keyword evidence="1" id="KW-0732">Signal</keyword>
<comment type="caution">
    <text evidence="2">The sequence shown here is derived from an EMBL/GenBank/DDBJ whole genome shotgun (WGS) entry which is preliminary data.</text>
</comment>
<protein>
    <submittedName>
        <fullName evidence="2">Uncharacterized protein</fullName>
    </submittedName>
</protein>
<name>A0A9D4DDU5_DREPO</name>